<name>A0ABT8XEG6_9HYPH</name>
<evidence type="ECO:0000256" key="4">
    <source>
        <dbReference type="ARBA" id="ARBA00022452"/>
    </source>
</evidence>
<accession>A0ABT8XEG6</accession>
<feature type="domain" description="Secretin/TonB short N-terminal" evidence="17">
    <location>
        <begin position="64"/>
        <end position="115"/>
    </location>
</feature>
<dbReference type="NCBIfam" id="TIGR01783">
    <property type="entry name" value="TonB-siderophor"/>
    <property type="match status" value="1"/>
</dbReference>
<evidence type="ECO:0000256" key="16">
    <source>
        <dbReference type="SAM" id="SignalP"/>
    </source>
</evidence>
<keyword evidence="13 14" id="KW-0998">Cell outer membrane</keyword>
<proteinExistence type="inferred from homology"/>
<dbReference type="InterPro" id="IPR010105">
    <property type="entry name" value="TonB_sidphr_rcpt"/>
</dbReference>
<keyword evidence="19" id="KW-1185">Reference proteome</keyword>
<evidence type="ECO:0000256" key="14">
    <source>
        <dbReference type="PROSITE-ProRule" id="PRU01360"/>
    </source>
</evidence>
<feature type="signal peptide" evidence="16">
    <location>
        <begin position="1"/>
        <end position="39"/>
    </location>
</feature>
<reference evidence="18" key="1">
    <citation type="submission" date="2022-04" db="EMBL/GenBank/DDBJ databases">
        <title>Shinella lacus sp. nov., a novel member of the genus Shinella from water.</title>
        <authorList>
            <person name="Deng Y."/>
        </authorList>
    </citation>
    <scope>NUCLEOTIDE SEQUENCE</scope>
    <source>
        <strain evidence="18">JCM 31239</strain>
    </source>
</reference>
<dbReference type="Gene3D" id="2.40.170.20">
    <property type="entry name" value="TonB-dependent receptor, beta-barrel domain"/>
    <property type="match status" value="1"/>
</dbReference>
<feature type="chain" id="PRO_5046705973" evidence="16">
    <location>
        <begin position="40"/>
        <end position="817"/>
    </location>
</feature>
<evidence type="ECO:0000256" key="13">
    <source>
        <dbReference type="ARBA" id="ARBA00023237"/>
    </source>
</evidence>
<evidence type="ECO:0000256" key="2">
    <source>
        <dbReference type="ARBA" id="ARBA00009810"/>
    </source>
</evidence>
<organism evidence="18 19">
    <name type="scientific">Shinella curvata</name>
    <dbReference type="NCBI Taxonomy" id="1817964"/>
    <lineage>
        <taxon>Bacteria</taxon>
        <taxon>Pseudomonadati</taxon>
        <taxon>Pseudomonadota</taxon>
        <taxon>Alphaproteobacteria</taxon>
        <taxon>Hyphomicrobiales</taxon>
        <taxon>Rhizobiaceae</taxon>
        <taxon>Shinella</taxon>
    </lineage>
</organism>
<keyword evidence="12 18" id="KW-0675">Receptor</keyword>
<evidence type="ECO:0000256" key="3">
    <source>
        <dbReference type="ARBA" id="ARBA00022448"/>
    </source>
</evidence>
<evidence type="ECO:0000256" key="8">
    <source>
        <dbReference type="ARBA" id="ARBA00023004"/>
    </source>
</evidence>
<keyword evidence="11 14" id="KW-0472">Membrane</keyword>
<dbReference type="Proteomes" id="UP001177080">
    <property type="component" value="Unassembled WGS sequence"/>
</dbReference>
<evidence type="ECO:0000256" key="6">
    <source>
        <dbReference type="ARBA" id="ARBA00022692"/>
    </source>
</evidence>
<evidence type="ECO:0000256" key="7">
    <source>
        <dbReference type="ARBA" id="ARBA00022729"/>
    </source>
</evidence>
<dbReference type="InterPro" id="IPR039426">
    <property type="entry name" value="TonB-dep_rcpt-like"/>
</dbReference>
<dbReference type="EMBL" id="WHSC02000005">
    <property type="protein sequence ID" value="MDO6121789.1"/>
    <property type="molecule type" value="Genomic_DNA"/>
</dbReference>
<dbReference type="SMART" id="SM00965">
    <property type="entry name" value="STN"/>
    <property type="match status" value="1"/>
</dbReference>
<evidence type="ECO:0000313" key="18">
    <source>
        <dbReference type="EMBL" id="MDO6121789.1"/>
    </source>
</evidence>
<dbReference type="Gene3D" id="2.170.130.10">
    <property type="entry name" value="TonB-dependent receptor, plug domain"/>
    <property type="match status" value="1"/>
</dbReference>
<keyword evidence="10 15" id="KW-0798">TonB box</keyword>
<keyword evidence="4 14" id="KW-1134">Transmembrane beta strand</keyword>
<dbReference type="Pfam" id="PF00593">
    <property type="entry name" value="TonB_dep_Rec_b-barrel"/>
    <property type="match status" value="1"/>
</dbReference>
<dbReference type="InterPro" id="IPR037066">
    <property type="entry name" value="Plug_dom_sf"/>
</dbReference>
<evidence type="ECO:0000256" key="10">
    <source>
        <dbReference type="ARBA" id="ARBA00023077"/>
    </source>
</evidence>
<keyword evidence="7 16" id="KW-0732">Signal</keyword>
<protein>
    <submittedName>
        <fullName evidence="18">TonB-dependent siderophore receptor</fullName>
    </submittedName>
</protein>
<comment type="subcellular location">
    <subcellularLocation>
        <location evidence="1 14">Cell outer membrane</location>
        <topology evidence="1 14">Multi-pass membrane protein</topology>
    </subcellularLocation>
</comment>
<dbReference type="PROSITE" id="PS52016">
    <property type="entry name" value="TONB_DEPENDENT_REC_3"/>
    <property type="match status" value="1"/>
</dbReference>
<evidence type="ECO:0000256" key="12">
    <source>
        <dbReference type="ARBA" id="ARBA00023170"/>
    </source>
</evidence>
<dbReference type="RefSeq" id="WP_244762331.1">
    <property type="nucleotide sequence ID" value="NZ_JALJCJ010000005.1"/>
</dbReference>
<evidence type="ECO:0000256" key="5">
    <source>
        <dbReference type="ARBA" id="ARBA00022496"/>
    </source>
</evidence>
<evidence type="ECO:0000313" key="19">
    <source>
        <dbReference type="Proteomes" id="UP001177080"/>
    </source>
</evidence>
<dbReference type="InterPro" id="IPR011662">
    <property type="entry name" value="Secretin/TonB_short_N"/>
</dbReference>
<evidence type="ECO:0000256" key="1">
    <source>
        <dbReference type="ARBA" id="ARBA00004571"/>
    </source>
</evidence>
<dbReference type="PANTHER" id="PTHR32552:SF68">
    <property type="entry name" value="FERRICHROME OUTER MEMBRANE TRANSPORTER_PHAGE RECEPTOR"/>
    <property type="match status" value="1"/>
</dbReference>
<evidence type="ECO:0000256" key="9">
    <source>
        <dbReference type="ARBA" id="ARBA00023065"/>
    </source>
</evidence>
<dbReference type="InterPro" id="IPR012910">
    <property type="entry name" value="Plug_dom"/>
</dbReference>
<dbReference type="Pfam" id="PF07715">
    <property type="entry name" value="Plug"/>
    <property type="match status" value="1"/>
</dbReference>
<keyword evidence="9" id="KW-0406">Ion transport</keyword>
<comment type="similarity">
    <text evidence="2 14 15">Belongs to the TonB-dependent receptor family.</text>
</comment>
<keyword evidence="8" id="KW-0408">Iron</keyword>
<keyword evidence="5" id="KW-0410">Iron transport</keyword>
<evidence type="ECO:0000256" key="15">
    <source>
        <dbReference type="RuleBase" id="RU003357"/>
    </source>
</evidence>
<keyword evidence="3 14" id="KW-0813">Transport</keyword>
<dbReference type="InterPro" id="IPR036942">
    <property type="entry name" value="Beta-barrel_TonB_sf"/>
</dbReference>
<dbReference type="PANTHER" id="PTHR32552">
    <property type="entry name" value="FERRICHROME IRON RECEPTOR-RELATED"/>
    <property type="match status" value="1"/>
</dbReference>
<evidence type="ECO:0000256" key="11">
    <source>
        <dbReference type="ARBA" id="ARBA00023136"/>
    </source>
</evidence>
<dbReference type="InterPro" id="IPR000531">
    <property type="entry name" value="Beta-barrel_TonB"/>
</dbReference>
<dbReference type="Gene3D" id="3.55.50.30">
    <property type="match status" value="1"/>
</dbReference>
<comment type="caution">
    <text evidence="18">The sequence shown here is derived from an EMBL/GenBank/DDBJ whole genome shotgun (WGS) entry which is preliminary data.</text>
</comment>
<dbReference type="CDD" id="cd01347">
    <property type="entry name" value="ligand_gated_channel"/>
    <property type="match status" value="1"/>
</dbReference>
<gene>
    <name evidence="18" type="ORF">GB928_011405</name>
</gene>
<dbReference type="SUPFAM" id="SSF56935">
    <property type="entry name" value="Porins"/>
    <property type="match status" value="1"/>
</dbReference>
<keyword evidence="6 14" id="KW-0812">Transmembrane</keyword>
<sequence length="817" mass="89286">MTRGSMKRLAGVGRRTMLAAMLTTTAISVGTFTPTNALAQVHTYAIPAGPLAGALAAFGRQSGTQIAYEASIARGKISPGLTGSIGREEAIARLLSGTGLSYSFTDPSSVLITAASADIGGLPADGSTSLERITVDNEGESAWGRVDGFVATRSASGTKTDTALVETPQSISVVTHAQIEKQGAKRLEDALTYTPGVSVGSYGFNPEQDYVFMRGFQVPFFLDGTRQYRDYIVGAQLGVEPYGLERIETVRGPASVLYGQIAPGGIVNQVVKRPTIEPFREVQTTFGDPQRLQAAFDFGGPIDNDGTLLYRLTGLGRNADGQMDFQGDDRLFIAPALTWSPDAETTLTVFGQFQRDKDALRPVPLPAFGTIFQSIHGKIPRDRFLGEPGFDSFERTQYSLGYEFEHHFNDGWSIRQNLRYSNVDQTENTSLMAFDYGSFAVDGRTADRTGWNDINEIGTFGVDNQLVGEFDTGNLAHKLILGLDYSRSRSDWRFASATLSPIDVFDPVYGGPIGPLVPAISELKTATQIGLYAQDQIAWENWRLTFGGRYDWAEGVTTDRLWATSTTQKDEAFTGRVGLGYLFDNGVAPYISYSTSFDPEFGLDGTGTPFKPTTAQQYEVGIKYQPVGGNSFFTLSVFDLTRQNIRTRDLNPPPTNPWAETQTGEARVRGLEAEARISITDRFDFVGAYTYLDSEITKSNNPDLGMPLFLTPKHQFSLWANYTIEDGPAAGLGAGVGVRYRGSVWGSGHEIEVPSHTLFDASLTYDFGKKNPDLAGLDLTVSARNLFDREYVSTCSFWEGCFYGEGRNVTATLKYRW</sequence>
<evidence type="ECO:0000259" key="17">
    <source>
        <dbReference type="SMART" id="SM00965"/>
    </source>
</evidence>